<dbReference type="GO" id="GO:0015421">
    <property type="term" value="F:ABC-type oligopeptide transporter activity"/>
    <property type="evidence" value="ECO:0007669"/>
    <property type="project" value="TreeGrafter"/>
</dbReference>
<dbReference type="PROSITE" id="PS50893">
    <property type="entry name" value="ABC_TRANSPORTER_2"/>
    <property type="match status" value="1"/>
</dbReference>
<dbReference type="InterPro" id="IPR039421">
    <property type="entry name" value="Type_1_exporter"/>
</dbReference>
<dbReference type="InterPro" id="IPR011527">
    <property type="entry name" value="ABC1_TM_dom"/>
</dbReference>
<feature type="transmembrane region" description="Helical" evidence="7">
    <location>
        <begin position="146"/>
        <end position="169"/>
    </location>
</feature>
<evidence type="ECO:0000256" key="3">
    <source>
        <dbReference type="ARBA" id="ARBA00022741"/>
    </source>
</evidence>
<evidence type="ECO:0000256" key="4">
    <source>
        <dbReference type="ARBA" id="ARBA00022840"/>
    </source>
</evidence>
<proteinExistence type="predicted"/>
<dbReference type="GO" id="GO:0005524">
    <property type="term" value="F:ATP binding"/>
    <property type="evidence" value="ECO:0007669"/>
    <property type="project" value="UniProtKB-KW"/>
</dbReference>
<dbReference type="InterPro" id="IPR003593">
    <property type="entry name" value="AAA+_ATPase"/>
</dbReference>
<feature type="domain" description="ABC transmembrane type-1" evidence="9">
    <location>
        <begin position="266"/>
        <end position="393"/>
    </location>
</feature>
<accession>A0A8X6I9E5</accession>
<dbReference type="PROSITE" id="PS50929">
    <property type="entry name" value="ABC_TM1F"/>
    <property type="match status" value="2"/>
</dbReference>
<feature type="domain" description="ABC transporter" evidence="8">
    <location>
        <begin position="427"/>
        <end position="593"/>
    </location>
</feature>
<gene>
    <name evidence="10" type="primary">HI_1051</name>
    <name evidence="10" type="ORF">TNCT_448491</name>
</gene>
<dbReference type="Pfam" id="PF00005">
    <property type="entry name" value="ABC_tran"/>
    <property type="match status" value="1"/>
</dbReference>
<dbReference type="GO" id="GO:0016020">
    <property type="term" value="C:membrane"/>
    <property type="evidence" value="ECO:0007669"/>
    <property type="project" value="UniProtKB-SubCell"/>
</dbReference>
<keyword evidence="11" id="KW-1185">Reference proteome</keyword>
<dbReference type="InterPro" id="IPR017871">
    <property type="entry name" value="ABC_transporter-like_CS"/>
</dbReference>
<name>A0A8X6I9E5_TRICU</name>
<comment type="subcellular location">
    <subcellularLocation>
        <location evidence="1">Membrane</location>
        <topology evidence="1">Multi-pass membrane protein</topology>
    </subcellularLocation>
</comment>
<dbReference type="Pfam" id="PF00664">
    <property type="entry name" value="ABC_membrane"/>
    <property type="match status" value="1"/>
</dbReference>
<dbReference type="AlphaFoldDB" id="A0A8X6I9E5"/>
<evidence type="ECO:0000313" key="11">
    <source>
        <dbReference type="Proteomes" id="UP000887116"/>
    </source>
</evidence>
<dbReference type="Gene3D" id="1.20.1560.10">
    <property type="entry name" value="ABC transporter type 1, transmembrane domain"/>
    <property type="match status" value="2"/>
</dbReference>
<reference evidence="10" key="1">
    <citation type="submission" date="2020-07" db="EMBL/GenBank/DDBJ databases">
        <title>Multicomponent nature underlies the extraordinary mechanical properties of spider dragline silk.</title>
        <authorList>
            <person name="Kono N."/>
            <person name="Nakamura H."/>
            <person name="Mori M."/>
            <person name="Yoshida Y."/>
            <person name="Ohtoshi R."/>
            <person name="Malay A.D."/>
            <person name="Moran D.A.P."/>
            <person name="Tomita M."/>
            <person name="Numata K."/>
            <person name="Arakawa K."/>
        </authorList>
    </citation>
    <scope>NUCLEOTIDE SEQUENCE</scope>
</reference>
<comment type="caution">
    <text evidence="10">The sequence shown here is derived from an EMBL/GenBank/DDBJ whole genome shotgun (WGS) entry which is preliminary data.</text>
</comment>
<evidence type="ECO:0000259" key="9">
    <source>
        <dbReference type="PROSITE" id="PS50929"/>
    </source>
</evidence>
<dbReference type="SUPFAM" id="SSF52540">
    <property type="entry name" value="P-loop containing nucleoside triphosphate hydrolases"/>
    <property type="match status" value="1"/>
</dbReference>
<evidence type="ECO:0000256" key="1">
    <source>
        <dbReference type="ARBA" id="ARBA00004141"/>
    </source>
</evidence>
<dbReference type="PROSITE" id="PS00211">
    <property type="entry name" value="ABC_TRANSPORTER_1"/>
    <property type="match status" value="1"/>
</dbReference>
<feature type="transmembrane region" description="Helical" evidence="7">
    <location>
        <begin position="330"/>
        <end position="354"/>
    </location>
</feature>
<dbReference type="SMART" id="SM00382">
    <property type="entry name" value="AAA"/>
    <property type="match status" value="1"/>
</dbReference>
<keyword evidence="5 7" id="KW-1133">Transmembrane helix</keyword>
<dbReference type="PANTHER" id="PTHR43394:SF1">
    <property type="entry name" value="ATP-BINDING CASSETTE SUB-FAMILY B MEMBER 10, MITOCHONDRIAL"/>
    <property type="match status" value="1"/>
</dbReference>
<evidence type="ECO:0000256" key="6">
    <source>
        <dbReference type="ARBA" id="ARBA00023136"/>
    </source>
</evidence>
<dbReference type="OrthoDB" id="6500128at2759"/>
<keyword evidence="6 7" id="KW-0472">Membrane</keyword>
<feature type="transmembrane region" description="Helical" evidence="7">
    <location>
        <begin position="360"/>
        <end position="384"/>
    </location>
</feature>
<evidence type="ECO:0000259" key="8">
    <source>
        <dbReference type="PROSITE" id="PS50893"/>
    </source>
</evidence>
<protein>
    <submittedName>
        <fullName evidence="10">Uncharacterized ABC transporter ATP-binding protein HI_1051</fullName>
    </submittedName>
</protein>
<dbReference type="Proteomes" id="UP000887116">
    <property type="component" value="Unassembled WGS sequence"/>
</dbReference>
<dbReference type="Gene3D" id="3.40.50.300">
    <property type="entry name" value="P-loop containing nucleotide triphosphate hydrolases"/>
    <property type="match status" value="2"/>
</dbReference>
<organism evidence="10 11">
    <name type="scientific">Trichonephila clavata</name>
    <name type="common">Joro spider</name>
    <name type="synonym">Nephila clavata</name>
    <dbReference type="NCBI Taxonomy" id="2740835"/>
    <lineage>
        <taxon>Eukaryota</taxon>
        <taxon>Metazoa</taxon>
        <taxon>Ecdysozoa</taxon>
        <taxon>Arthropoda</taxon>
        <taxon>Chelicerata</taxon>
        <taxon>Arachnida</taxon>
        <taxon>Araneae</taxon>
        <taxon>Araneomorphae</taxon>
        <taxon>Entelegynae</taxon>
        <taxon>Araneoidea</taxon>
        <taxon>Nephilidae</taxon>
        <taxon>Trichonephila</taxon>
    </lineage>
</organism>
<feature type="transmembrane region" description="Helical" evidence="7">
    <location>
        <begin position="189"/>
        <end position="209"/>
    </location>
</feature>
<dbReference type="InterPro" id="IPR027417">
    <property type="entry name" value="P-loop_NTPase"/>
</dbReference>
<evidence type="ECO:0000256" key="2">
    <source>
        <dbReference type="ARBA" id="ARBA00022692"/>
    </source>
</evidence>
<evidence type="ECO:0000256" key="7">
    <source>
        <dbReference type="SAM" id="Phobius"/>
    </source>
</evidence>
<keyword evidence="2 7" id="KW-0812">Transmembrane</keyword>
<dbReference type="InterPro" id="IPR003439">
    <property type="entry name" value="ABC_transporter-like_ATP-bd"/>
</dbReference>
<dbReference type="EMBL" id="BMAO01025130">
    <property type="protein sequence ID" value="GFR00570.1"/>
    <property type="molecule type" value="Genomic_DNA"/>
</dbReference>
<keyword evidence="3" id="KW-0547">Nucleotide-binding</keyword>
<feature type="domain" description="ABC transmembrane type-1" evidence="9">
    <location>
        <begin position="146"/>
        <end position="254"/>
    </location>
</feature>
<feature type="transmembrane region" description="Helical" evidence="7">
    <location>
        <begin position="88"/>
        <end position="108"/>
    </location>
</feature>
<keyword evidence="4 10" id="KW-0067">ATP-binding</keyword>
<dbReference type="SUPFAM" id="SSF90123">
    <property type="entry name" value="ABC transporter transmembrane region"/>
    <property type="match status" value="1"/>
</dbReference>
<dbReference type="PANTHER" id="PTHR43394">
    <property type="entry name" value="ATP-DEPENDENT PERMEASE MDL1, MITOCHONDRIAL"/>
    <property type="match status" value="1"/>
</dbReference>
<dbReference type="GO" id="GO:0016887">
    <property type="term" value="F:ATP hydrolysis activity"/>
    <property type="evidence" value="ECO:0007669"/>
    <property type="project" value="InterPro"/>
</dbReference>
<evidence type="ECO:0000256" key="5">
    <source>
        <dbReference type="ARBA" id="ARBA00022989"/>
    </source>
</evidence>
<dbReference type="InterPro" id="IPR036640">
    <property type="entry name" value="ABC1_TM_sf"/>
</dbReference>
<sequence length="594" mass="67794">MSSIERVDRAHKKLSHLQVFCRFITKSRDIIEHIHTKIDKFTCITSALSKIYCAEGTREEIKGNRKKITIIDNNPEQARAHTAKNIHCLQSVALFCMLSMVFLTFRYYNTRQRTFFKLIYGVQMNDITAISFVLKMLRPFPFHIGVVLLTGLVWAIDISFNPYLIKVIIDRVSTSDADNLFRNIATPAISYVLILFLLECLARLYGYFFEIKMVPNLRKNIAESSLVRLLNQDNSYYQNNFSGSLANKVNDLTNYIPDIVQIVADRVFARKITYLADAWSELGSSITGKMVDVFSNIISVRLFASKYQEKLSLQSTYSQAVKAEQKLQWLYIWIFTFYGLLFWIMQVLNLYFLVKGREQGLITIGDFAFVMTINISVAGFLWTITTYFSQFSKSWGRITQALRTITSIPETQDQPNAADLVIKKGEITFNQVHFYYKDVEPIFENKSIIIESGQKVGLVGYSGGGKSTFVNLILRLYDDSDGKYSLRKADASDDEVVEAAKRTHAHEFISKLPQGYESLVGERGVKLSGGQRQRIAIARAILKDAPILILDEATSQLDSVTESGIQKSLWELMQGKTTIVIAHRLSTLYIWIVF</sequence>
<evidence type="ECO:0000313" key="10">
    <source>
        <dbReference type="EMBL" id="GFR00570.1"/>
    </source>
</evidence>